<accession>A0A929KWH7</accession>
<name>A0A929KWH7_9SPHI</name>
<evidence type="ECO:0000313" key="1">
    <source>
        <dbReference type="EMBL" id="MBE9661208.1"/>
    </source>
</evidence>
<dbReference type="RefSeq" id="WP_194110411.1">
    <property type="nucleotide sequence ID" value="NZ_JADFFL010000002.1"/>
</dbReference>
<protein>
    <submittedName>
        <fullName evidence="1">DUF3800 domain-containing protein</fullName>
    </submittedName>
</protein>
<proteinExistence type="predicted"/>
<sequence>MHLMYVDESGDPGISQHSSPHFILTGLIVSQTDWDKYLQRLKAFRKHLKSTYGLNQRTEIHTSELIRIKKIEEYKLIKKYDRINIIKDYCTEIPAIFDTAQCINICIKKDEHLGQDIFELAWGRLLQRFDTFLKKTANDKGIVVADDTDSLKLMNLQRKMRVYNFVPSRFTGSYNVPIDSILEDTFSRASHHSYFLQTVDVIAYCLYRREYPKGSQKKYGLEFQFDKIEPILLKKASSTDPLGIVRA</sequence>
<dbReference type="InterPro" id="IPR024524">
    <property type="entry name" value="DUF3800"/>
</dbReference>
<evidence type="ECO:0000313" key="2">
    <source>
        <dbReference type="Proteomes" id="UP000622475"/>
    </source>
</evidence>
<dbReference type="Pfam" id="PF12686">
    <property type="entry name" value="DUF3800"/>
    <property type="match status" value="1"/>
</dbReference>
<organism evidence="1 2">
    <name type="scientific">Mucilaginibacter myungsuensis</name>
    <dbReference type="NCBI Taxonomy" id="649104"/>
    <lineage>
        <taxon>Bacteria</taxon>
        <taxon>Pseudomonadati</taxon>
        <taxon>Bacteroidota</taxon>
        <taxon>Sphingobacteriia</taxon>
        <taxon>Sphingobacteriales</taxon>
        <taxon>Sphingobacteriaceae</taxon>
        <taxon>Mucilaginibacter</taxon>
    </lineage>
</organism>
<reference evidence="1" key="1">
    <citation type="submission" date="2020-10" db="EMBL/GenBank/DDBJ databases">
        <title>Mucilaginibacter mali sp. nov., isolated from rhizosphere soil of apple orchard.</title>
        <authorList>
            <person name="Lee J.-S."/>
            <person name="Kim H.S."/>
            <person name="Kim J.-S."/>
        </authorList>
    </citation>
    <scope>NUCLEOTIDE SEQUENCE</scope>
    <source>
        <strain evidence="1">KCTC 22746</strain>
    </source>
</reference>
<keyword evidence="2" id="KW-1185">Reference proteome</keyword>
<dbReference type="EMBL" id="JADFFL010000002">
    <property type="protein sequence ID" value="MBE9661208.1"/>
    <property type="molecule type" value="Genomic_DNA"/>
</dbReference>
<gene>
    <name evidence="1" type="ORF">IRJ16_04875</name>
</gene>
<comment type="caution">
    <text evidence="1">The sequence shown here is derived from an EMBL/GenBank/DDBJ whole genome shotgun (WGS) entry which is preliminary data.</text>
</comment>
<dbReference type="Proteomes" id="UP000622475">
    <property type="component" value="Unassembled WGS sequence"/>
</dbReference>
<dbReference type="AlphaFoldDB" id="A0A929KWH7"/>